<evidence type="ECO:0000313" key="2">
    <source>
        <dbReference type="EMBL" id="GIX64552.1"/>
    </source>
</evidence>
<evidence type="ECO:0000256" key="1">
    <source>
        <dbReference type="SAM" id="MobiDB-lite"/>
    </source>
</evidence>
<name>A0AAV4LWI2_BABCB</name>
<sequence length="398" mass="44976">MGSTTPTRRHCGSEAVSPSASTTPARRMSDSVWEEKWQAMVHHQRLRREQDALLRQKLREEQEREEYIECTFTPKTRCGYKPRSPEQLREIMKPLMLEEARILEELRKLEGEEEANVRELSRALRAHIAATQGGESEELITLCEQYREERLKELSRVKNRKLDVVGLLHEVERQYNVICVRERLREEDVARAGFSIDSCRGIKKEILDSVKGVDTLKDRSKVTAEIEAIIKRAREEAEHNRMHGHGYVPGASMGSQGTMGFSTQLPYPMLHPQGTMPGFPHVFANAPLTMQQRVRQAGAPGAPFMAPPMPAMAPYAAGPHRQTIGPNVQKPRPQWPHGYPPAPLMQRFATQPAPMGAHPGAPPQPGFAAKLPPMGHHQPMWPVQPPLLQRNASRKLQQ</sequence>
<dbReference type="GeneID" id="94196033"/>
<proteinExistence type="predicted"/>
<accession>A0AAV4LWI2</accession>
<organism evidence="2 3">
    <name type="scientific">Babesia caballi</name>
    <dbReference type="NCBI Taxonomy" id="5871"/>
    <lineage>
        <taxon>Eukaryota</taxon>
        <taxon>Sar</taxon>
        <taxon>Alveolata</taxon>
        <taxon>Apicomplexa</taxon>
        <taxon>Aconoidasida</taxon>
        <taxon>Piroplasmida</taxon>
        <taxon>Babesiidae</taxon>
        <taxon>Babesia</taxon>
    </lineage>
</organism>
<feature type="region of interest" description="Disordered" evidence="1">
    <location>
        <begin position="1"/>
        <end position="30"/>
    </location>
</feature>
<dbReference type="RefSeq" id="XP_067716621.1">
    <property type="nucleotide sequence ID" value="XM_067860520.1"/>
</dbReference>
<comment type="caution">
    <text evidence="2">The sequence shown here is derived from an EMBL/GenBank/DDBJ whole genome shotgun (WGS) entry which is preliminary data.</text>
</comment>
<keyword evidence="3" id="KW-1185">Reference proteome</keyword>
<protein>
    <submittedName>
        <fullName evidence="2">Uncharacterized protein</fullName>
    </submittedName>
</protein>
<evidence type="ECO:0000313" key="3">
    <source>
        <dbReference type="Proteomes" id="UP001497744"/>
    </source>
</evidence>
<feature type="region of interest" description="Disordered" evidence="1">
    <location>
        <begin position="373"/>
        <end position="398"/>
    </location>
</feature>
<reference evidence="2 3" key="1">
    <citation type="submission" date="2021-06" db="EMBL/GenBank/DDBJ databases">
        <title>Genome sequence of Babesia caballi.</title>
        <authorList>
            <person name="Yamagishi J."/>
            <person name="Kidaka T."/>
            <person name="Ochi A."/>
        </authorList>
    </citation>
    <scope>NUCLEOTIDE SEQUENCE [LARGE SCALE GENOMIC DNA]</scope>
    <source>
        <strain evidence="2">USDA-D6B2</strain>
    </source>
</reference>
<dbReference type="AlphaFoldDB" id="A0AAV4LWI2"/>
<gene>
    <name evidence="2" type="ORF">BcabD6B2_39870</name>
</gene>
<dbReference type="Proteomes" id="UP001497744">
    <property type="component" value="Unassembled WGS sequence"/>
</dbReference>
<dbReference type="EMBL" id="BPLF01000003">
    <property type="protein sequence ID" value="GIX64552.1"/>
    <property type="molecule type" value="Genomic_DNA"/>
</dbReference>